<name>A0A433DK40_9FUNG</name>
<accession>A0A433DK40</accession>
<dbReference type="SUPFAM" id="SSF74924">
    <property type="entry name" value="Cap-Gly domain"/>
    <property type="match status" value="1"/>
</dbReference>
<gene>
    <name evidence="2" type="ORF">BC936DRAFT_149616</name>
</gene>
<proteinExistence type="predicted"/>
<dbReference type="InterPro" id="IPR036859">
    <property type="entry name" value="CAP-Gly_dom_sf"/>
</dbReference>
<sequence>MSTLERRSSLTGASGLPAELKIGSRVEVQGKIGTIRFVGVTSFATGKWVGVELDDASGKNNGVVQGKRYFECKTNHGVFVRASQIKFLPESQRVSWLLE</sequence>
<dbReference type="SMART" id="SM01052">
    <property type="entry name" value="CAP_GLY"/>
    <property type="match status" value="1"/>
</dbReference>
<dbReference type="EMBL" id="RBNI01000912">
    <property type="protein sequence ID" value="RUP51157.1"/>
    <property type="molecule type" value="Genomic_DNA"/>
</dbReference>
<dbReference type="PANTHER" id="PTHR18916">
    <property type="entry name" value="DYNACTIN 1-RELATED MICROTUBULE-BINDING"/>
    <property type="match status" value="1"/>
</dbReference>
<evidence type="ECO:0000313" key="3">
    <source>
        <dbReference type="Proteomes" id="UP000268093"/>
    </source>
</evidence>
<comment type="caution">
    <text evidence="2">The sequence shown here is derived from an EMBL/GenBank/DDBJ whole genome shotgun (WGS) entry which is preliminary data.</text>
</comment>
<dbReference type="Pfam" id="PF01302">
    <property type="entry name" value="CAP_GLY"/>
    <property type="match status" value="1"/>
</dbReference>
<dbReference type="Proteomes" id="UP000268093">
    <property type="component" value="Unassembled WGS sequence"/>
</dbReference>
<feature type="domain" description="CAP-Gly" evidence="1">
    <location>
        <begin position="39"/>
        <end position="81"/>
    </location>
</feature>
<evidence type="ECO:0000313" key="2">
    <source>
        <dbReference type="EMBL" id="RUP51157.1"/>
    </source>
</evidence>
<protein>
    <submittedName>
        <fullName evidence="2">CAP Gly-rich domain-containing protein</fullName>
    </submittedName>
</protein>
<dbReference type="PROSITE" id="PS50245">
    <property type="entry name" value="CAP_GLY_2"/>
    <property type="match status" value="1"/>
</dbReference>
<dbReference type="InterPro" id="IPR000938">
    <property type="entry name" value="CAP-Gly_domain"/>
</dbReference>
<dbReference type="AlphaFoldDB" id="A0A433DK40"/>
<evidence type="ECO:0000259" key="1">
    <source>
        <dbReference type="PROSITE" id="PS50245"/>
    </source>
</evidence>
<dbReference type="Gene3D" id="2.30.30.190">
    <property type="entry name" value="CAP Gly-rich-like domain"/>
    <property type="match status" value="1"/>
</dbReference>
<dbReference type="PROSITE" id="PS00845">
    <property type="entry name" value="CAP_GLY_1"/>
    <property type="match status" value="1"/>
</dbReference>
<keyword evidence="3" id="KW-1185">Reference proteome</keyword>
<dbReference type="OrthoDB" id="2130750at2759"/>
<reference evidence="2 3" key="1">
    <citation type="journal article" date="2018" name="New Phytol.">
        <title>Phylogenomics of Endogonaceae and evolution of mycorrhizas within Mucoromycota.</title>
        <authorList>
            <person name="Chang Y."/>
            <person name="Desiro A."/>
            <person name="Na H."/>
            <person name="Sandor L."/>
            <person name="Lipzen A."/>
            <person name="Clum A."/>
            <person name="Barry K."/>
            <person name="Grigoriev I.V."/>
            <person name="Martin F.M."/>
            <person name="Stajich J.E."/>
            <person name="Smith M.E."/>
            <person name="Bonito G."/>
            <person name="Spatafora J.W."/>
        </authorList>
    </citation>
    <scope>NUCLEOTIDE SEQUENCE [LARGE SCALE GENOMIC DNA]</scope>
    <source>
        <strain evidence="2 3">GMNB39</strain>
    </source>
</reference>
<organism evidence="2 3">
    <name type="scientific">Jimgerdemannia flammicorona</name>
    <dbReference type="NCBI Taxonomy" id="994334"/>
    <lineage>
        <taxon>Eukaryota</taxon>
        <taxon>Fungi</taxon>
        <taxon>Fungi incertae sedis</taxon>
        <taxon>Mucoromycota</taxon>
        <taxon>Mucoromycotina</taxon>
        <taxon>Endogonomycetes</taxon>
        <taxon>Endogonales</taxon>
        <taxon>Endogonaceae</taxon>
        <taxon>Jimgerdemannia</taxon>
    </lineage>
</organism>